<organism evidence="1 2">
    <name type="scientific">Paludibacter jiangxiensis</name>
    <dbReference type="NCBI Taxonomy" id="681398"/>
    <lineage>
        <taxon>Bacteria</taxon>
        <taxon>Pseudomonadati</taxon>
        <taxon>Bacteroidota</taxon>
        <taxon>Bacteroidia</taxon>
        <taxon>Bacteroidales</taxon>
        <taxon>Paludibacteraceae</taxon>
        <taxon>Paludibacter</taxon>
    </lineage>
</organism>
<proteinExistence type="predicted"/>
<evidence type="ECO:0000313" key="1">
    <source>
        <dbReference type="EMBL" id="GAT63627.1"/>
    </source>
</evidence>
<keyword evidence="2" id="KW-1185">Reference proteome</keyword>
<comment type="caution">
    <text evidence="1">The sequence shown here is derived from an EMBL/GenBank/DDBJ whole genome shotgun (WGS) entry which is preliminary data.</text>
</comment>
<gene>
    <name evidence="1" type="ORF">PJIAN_4166</name>
</gene>
<protein>
    <submittedName>
        <fullName evidence="1">Uncharacterized protein</fullName>
    </submittedName>
</protein>
<reference evidence="2" key="1">
    <citation type="submission" date="2016-04" db="EMBL/GenBank/DDBJ databases">
        <title>Draft genome sequence of Paludibacter jiangxiensis strain NM7.</title>
        <authorList>
            <person name="Qiu Y."/>
            <person name="Matsuura N."/>
            <person name="Ohashi A."/>
            <person name="Tourlousse M.D."/>
            <person name="Sekiguchi Y."/>
        </authorList>
    </citation>
    <scope>NUCLEOTIDE SEQUENCE [LARGE SCALE GENOMIC DNA]</scope>
    <source>
        <strain evidence="2">NM7</strain>
    </source>
</reference>
<dbReference type="OrthoDB" id="1493636at2"/>
<name>A0A161LFX8_9BACT</name>
<dbReference type="AlphaFoldDB" id="A0A161LFX8"/>
<dbReference type="RefSeq" id="WP_068705020.1">
    <property type="nucleotide sequence ID" value="NZ_BDCR01000004.1"/>
</dbReference>
<dbReference type="Proteomes" id="UP000076586">
    <property type="component" value="Unassembled WGS sequence"/>
</dbReference>
<dbReference type="EMBL" id="BDCR01000004">
    <property type="protein sequence ID" value="GAT63627.1"/>
    <property type="molecule type" value="Genomic_DNA"/>
</dbReference>
<reference evidence="2" key="2">
    <citation type="journal article" date="2017" name="Genome Announc.">
        <title>Draft genome sequence of Paludibacter jiangxiensis NM7(T), a propionate-producing fermentative bacterium.</title>
        <authorList>
            <person name="Qiu Y.-L."/>
            <person name="Tourlousse D.M."/>
            <person name="Matsuura N."/>
            <person name="Ohashi A."/>
            <person name="Sekiguchi Y."/>
        </authorList>
    </citation>
    <scope>NUCLEOTIDE SEQUENCE [LARGE SCALE GENOMIC DNA]</scope>
    <source>
        <strain evidence="2">NM7</strain>
    </source>
</reference>
<sequence length="75" mass="8724">MEILEKYEYNLPEPITNQRFNEYIKDACKAAEIKSVESMTRTVGSKLVTGKVEKWSMPLSNWWTTAHQLVIKFGD</sequence>
<accession>A0A161LFX8</accession>
<evidence type="ECO:0000313" key="2">
    <source>
        <dbReference type="Proteomes" id="UP000076586"/>
    </source>
</evidence>